<evidence type="ECO:0000256" key="1">
    <source>
        <dbReference type="ARBA" id="ARBA00004141"/>
    </source>
</evidence>
<feature type="transmembrane region" description="Helical" evidence="5">
    <location>
        <begin position="6"/>
        <end position="26"/>
    </location>
</feature>
<feature type="transmembrane region" description="Helical" evidence="5">
    <location>
        <begin position="101"/>
        <end position="119"/>
    </location>
</feature>
<dbReference type="GO" id="GO:0016020">
    <property type="term" value="C:membrane"/>
    <property type="evidence" value="ECO:0007669"/>
    <property type="project" value="UniProtKB-SubCell"/>
</dbReference>
<dbReference type="RefSeq" id="WP_043397709.1">
    <property type="nucleotide sequence ID" value="NZ_JXST01000025.1"/>
</dbReference>
<evidence type="ECO:0000256" key="4">
    <source>
        <dbReference type="ARBA" id="ARBA00023136"/>
    </source>
</evidence>
<dbReference type="InterPro" id="IPR032808">
    <property type="entry name" value="DoxX"/>
</dbReference>
<sequence length="124" mass="12674">MNTALWIVAGVLAFVFAGSGVMKLVLPKEKLVAQGLGGLADVDPNAIRGIGVAEVAGAIGLIVPPLVHILPVLAPLAAIGLAVVMVGAIVTHGRRKEYPNVAVNVVLLGLALFVAWGRFGAYAF</sequence>
<gene>
    <name evidence="6" type="ORF">TL10_17820</name>
</gene>
<keyword evidence="7" id="KW-1185">Reference proteome</keyword>
<name>A0A0D1L3U1_9MYCO</name>
<dbReference type="OrthoDB" id="3790625at2"/>
<evidence type="ECO:0000313" key="6">
    <source>
        <dbReference type="EMBL" id="KIU15560.1"/>
    </source>
</evidence>
<comment type="caution">
    <text evidence="6">The sequence shown here is derived from an EMBL/GenBank/DDBJ whole genome shotgun (WGS) entry which is preliminary data.</text>
</comment>
<feature type="transmembrane region" description="Helical" evidence="5">
    <location>
        <begin position="69"/>
        <end position="89"/>
    </location>
</feature>
<organism evidence="6 7">
    <name type="scientific">Mycolicibacterium llatzerense</name>
    <dbReference type="NCBI Taxonomy" id="280871"/>
    <lineage>
        <taxon>Bacteria</taxon>
        <taxon>Bacillati</taxon>
        <taxon>Actinomycetota</taxon>
        <taxon>Actinomycetes</taxon>
        <taxon>Mycobacteriales</taxon>
        <taxon>Mycobacteriaceae</taxon>
        <taxon>Mycolicibacterium</taxon>
    </lineage>
</organism>
<dbReference type="PATRIC" id="fig|280871.6.peg.3687"/>
<accession>A0A0D1L3U1</accession>
<reference evidence="6 7" key="1">
    <citation type="submission" date="2015-01" db="EMBL/GenBank/DDBJ databases">
        <title>Genome sequence of Mycobacterium llatzerense and Mycobacterium immunogenum recovered from brain abscess.</title>
        <authorList>
            <person name="Greninger A.L."/>
            <person name="Langelier C."/>
            <person name="Cunningham G."/>
            <person name="Chiu C.Y."/>
            <person name="Miller S."/>
        </authorList>
    </citation>
    <scope>NUCLEOTIDE SEQUENCE [LARGE SCALE GENOMIC DNA]</scope>
    <source>
        <strain evidence="6 7">CLUC14</strain>
    </source>
</reference>
<evidence type="ECO:0000256" key="3">
    <source>
        <dbReference type="ARBA" id="ARBA00022989"/>
    </source>
</evidence>
<protein>
    <submittedName>
        <fullName evidence="6">Membrane protein</fullName>
    </submittedName>
</protein>
<dbReference type="Proteomes" id="UP000032221">
    <property type="component" value="Unassembled WGS sequence"/>
</dbReference>
<keyword evidence="4 5" id="KW-0472">Membrane</keyword>
<proteinExistence type="predicted"/>
<dbReference type="Pfam" id="PF13564">
    <property type="entry name" value="DoxX_2"/>
    <property type="match status" value="1"/>
</dbReference>
<dbReference type="AlphaFoldDB" id="A0A0D1L3U1"/>
<keyword evidence="2 5" id="KW-0812">Transmembrane</keyword>
<evidence type="ECO:0000256" key="5">
    <source>
        <dbReference type="SAM" id="Phobius"/>
    </source>
</evidence>
<comment type="subcellular location">
    <subcellularLocation>
        <location evidence="1">Membrane</location>
        <topology evidence="1">Multi-pass membrane protein</topology>
    </subcellularLocation>
</comment>
<dbReference type="EMBL" id="JXST01000025">
    <property type="protein sequence ID" value="KIU15560.1"/>
    <property type="molecule type" value="Genomic_DNA"/>
</dbReference>
<keyword evidence="3 5" id="KW-1133">Transmembrane helix</keyword>
<evidence type="ECO:0000256" key="2">
    <source>
        <dbReference type="ARBA" id="ARBA00022692"/>
    </source>
</evidence>
<evidence type="ECO:0000313" key="7">
    <source>
        <dbReference type="Proteomes" id="UP000032221"/>
    </source>
</evidence>